<feature type="region of interest" description="Disordered" evidence="1">
    <location>
        <begin position="292"/>
        <end position="318"/>
    </location>
</feature>
<sequence length="1042" mass="113187">MPVTPHMNCANLNGQPDGMEVDSASEASDQPMPSQSPPSSDEEMPTRSPTPSDWEMEDLSTVFKSLLRTPSPSPTPDEEMEDLSMNFNLLFGDGSSNWQQQQHDATSAPVTQTDGGSNPVLALVPCTGVAEANAEETAAIQNTSFWSGNNAVFGPGSPMDWEDVDEQSTEANPIPVNTIDRISTPDASSILESSEDDETRVPVQGNVEELPRQEPPKIAGTTEPTTSTPEASKSRNFGDNSNIEEPAENGNAEEDFSDLSKGSQIENAGVPIAEESADAVVDPVLPEVNVSTTTNDAINPINDVSESSPSEVATTPMKDQQVKEEYQFNADPEPMEAELALKRPPRHCPEEPPYKMRKLMSASIAASEADEDENNANEAEIPHIDDESEEVASVAESVQPVQEDVFDAVHSPAVSQASDMDAGLNAPIEDIELNAWIEDVDVDVLGEVDDLDAGNQDNVPEALEPQDASDAEAQNAAYWVNVAQNDYDEAGEDEPGEPWRYADLPEDDDLNEEPASRLIDTEDNMSTEDEEDYGFAPAVPDQSQPVVAMGQPPDDDPSDDDDSSDDEDVGEHIPERSASPSPAPSLRPPTPVTPADEPQIDEVAEPTEFNDAEIEDAPVKQVNDEGDNSEVEPINGESDSNNDAEPDNYEVPPMDDISEADDVEMDESDDVVPSDVDTDQLVSEGSSEASEDDSMDVDEPEDLPLAAPQAAKPRSRNPVDPWKNVNAVDSFANATLPAPNNVVVKSWYVQEFNALTPDTLKQEVSGDSYIAALYNGIVVFQGSFDGVPLSSAFMSEAAVRPQVLYNDPTDPIKCMGGGRNHLVLLGESGRLYLIGRATEGQLGQDPSRHRYRAPTPINMRRRVLEEMALGPNGKPRVRSTPEIEFDDVEARGNATIAWSKNLAFKCGTSDDDAECWSTFKRYPLLDQRTKALLSSQWKCRGKTYFGNGQRKSGVDEKSLMLATSRSKAAKTKAVTMESASMSVSREEKLRKWSENRKSIVDNAKDPNEIDNWFQSSANDNNVNNVQSIIVTFGQNGLDDGRD</sequence>
<feature type="compositionally biased region" description="Pro residues" evidence="1">
    <location>
        <begin position="581"/>
        <end position="592"/>
    </location>
</feature>
<dbReference type="WBParaSite" id="Pan_g11112.t1">
    <property type="protein sequence ID" value="Pan_g11112.t1"/>
    <property type="gene ID" value="Pan_g11112"/>
</dbReference>
<feature type="compositionally biased region" description="Polar residues" evidence="1">
    <location>
        <begin position="94"/>
        <end position="116"/>
    </location>
</feature>
<keyword evidence="2" id="KW-1185">Reference proteome</keyword>
<dbReference type="Proteomes" id="UP000492821">
    <property type="component" value="Unassembled WGS sequence"/>
</dbReference>
<evidence type="ECO:0000313" key="2">
    <source>
        <dbReference type="Proteomes" id="UP000492821"/>
    </source>
</evidence>
<feature type="compositionally biased region" description="Polar residues" evidence="1">
    <location>
        <begin position="234"/>
        <end position="243"/>
    </location>
</feature>
<evidence type="ECO:0000256" key="1">
    <source>
        <dbReference type="SAM" id="MobiDB-lite"/>
    </source>
</evidence>
<feature type="region of interest" description="Disordered" evidence="1">
    <location>
        <begin position="157"/>
        <end position="279"/>
    </location>
</feature>
<dbReference type="InterPro" id="IPR009091">
    <property type="entry name" value="RCC1/BLIP-II"/>
</dbReference>
<feature type="compositionally biased region" description="Acidic residues" evidence="1">
    <location>
        <begin position="598"/>
        <end position="616"/>
    </location>
</feature>
<feature type="region of interest" description="Disordered" evidence="1">
    <location>
        <begin position="1"/>
        <end position="56"/>
    </location>
</feature>
<feature type="compositionally biased region" description="Low complexity" evidence="1">
    <location>
        <begin position="28"/>
        <end position="39"/>
    </location>
</feature>
<feature type="compositionally biased region" description="Acidic residues" evidence="1">
    <location>
        <begin position="553"/>
        <end position="569"/>
    </location>
</feature>
<dbReference type="SUPFAM" id="SSF50985">
    <property type="entry name" value="RCC1/BLIP-II"/>
    <property type="match status" value="1"/>
</dbReference>
<name>A0A7E4UQ52_PANRE</name>
<protein>
    <submittedName>
        <fullName evidence="3">Protein transport protein sec16</fullName>
    </submittedName>
</protein>
<feature type="region of interest" description="Disordered" evidence="1">
    <location>
        <begin position="91"/>
        <end position="116"/>
    </location>
</feature>
<evidence type="ECO:0000313" key="3">
    <source>
        <dbReference type="WBParaSite" id="Pan_g11112.t1"/>
    </source>
</evidence>
<feature type="compositionally biased region" description="Acidic residues" evidence="1">
    <location>
        <begin position="245"/>
        <end position="257"/>
    </location>
</feature>
<dbReference type="Gene3D" id="2.130.10.30">
    <property type="entry name" value="Regulator of chromosome condensation 1/beta-lactamase-inhibitor protein II"/>
    <property type="match status" value="1"/>
</dbReference>
<feature type="compositionally biased region" description="Acidic residues" evidence="1">
    <location>
        <begin position="689"/>
        <end position="702"/>
    </location>
</feature>
<accession>A0A7E4UQ52</accession>
<feature type="compositionally biased region" description="Low complexity" evidence="1">
    <location>
        <begin position="219"/>
        <end position="231"/>
    </location>
</feature>
<feature type="compositionally biased region" description="Acidic residues" evidence="1">
    <location>
        <begin position="521"/>
        <end position="533"/>
    </location>
</feature>
<organism evidence="2 3">
    <name type="scientific">Panagrellus redivivus</name>
    <name type="common">Microworm</name>
    <dbReference type="NCBI Taxonomy" id="6233"/>
    <lineage>
        <taxon>Eukaryota</taxon>
        <taxon>Metazoa</taxon>
        <taxon>Ecdysozoa</taxon>
        <taxon>Nematoda</taxon>
        <taxon>Chromadorea</taxon>
        <taxon>Rhabditida</taxon>
        <taxon>Tylenchina</taxon>
        <taxon>Panagrolaimomorpha</taxon>
        <taxon>Panagrolaimoidea</taxon>
        <taxon>Panagrolaimidae</taxon>
        <taxon>Panagrellus</taxon>
    </lineage>
</organism>
<feature type="compositionally biased region" description="Acidic residues" evidence="1">
    <location>
        <begin position="486"/>
        <end position="496"/>
    </location>
</feature>
<feature type="compositionally biased region" description="Polar residues" evidence="1">
    <location>
        <begin position="292"/>
        <end position="313"/>
    </location>
</feature>
<reference evidence="2" key="1">
    <citation type="journal article" date="2013" name="Genetics">
        <title>The draft genome and transcriptome of Panagrellus redivivus are shaped by the harsh demands of a free-living lifestyle.</title>
        <authorList>
            <person name="Srinivasan J."/>
            <person name="Dillman A.R."/>
            <person name="Macchietto M.G."/>
            <person name="Heikkinen L."/>
            <person name="Lakso M."/>
            <person name="Fracchia K.M."/>
            <person name="Antoshechkin I."/>
            <person name="Mortazavi A."/>
            <person name="Wong G."/>
            <person name="Sternberg P.W."/>
        </authorList>
    </citation>
    <scope>NUCLEOTIDE SEQUENCE [LARGE SCALE GENOMIC DNA]</scope>
    <source>
        <strain evidence="2">MT8872</strain>
    </source>
</reference>
<feature type="region of interest" description="Disordered" evidence="1">
    <location>
        <begin position="449"/>
        <end position="721"/>
    </location>
</feature>
<feature type="compositionally biased region" description="Acidic residues" evidence="1">
    <location>
        <begin position="656"/>
        <end position="678"/>
    </location>
</feature>
<dbReference type="AlphaFoldDB" id="A0A7E4UQ52"/>
<proteinExistence type="predicted"/>
<reference evidence="3" key="2">
    <citation type="submission" date="2020-10" db="UniProtKB">
        <authorList>
            <consortium name="WormBaseParasite"/>
        </authorList>
    </citation>
    <scope>IDENTIFICATION</scope>
</reference>